<dbReference type="RefSeq" id="WP_262066205.1">
    <property type="nucleotide sequence ID" value="NZ_JAMXOD010000010.1"/>
</dbReference>
<dbReference type="Gene3D" id="2.60.40.1080">
    <property type="match status" value="2"/>
</dbReference>
<evidence type="ECO:0000313" key="3">
    <source>
        <dbReference type="Proteomes" id="UP001523566"/>
    </source>
</evidence>
<gene>
    <name evidence="2" type="ORF">NK125_08350</name>
</gene>
<name>A0ABT1E9C2_9FIRM</name>
<feature type="domain" description="BIG2" evidence="1">
    <location>
        <begin position="448"/>
        <end position="528"/>
    </location>
</feature>
<sequence>MIKKMKLKKGTALLLTGVLAISGIIAAIGATLAATPINWTATVPEGAPANVRFHVDAAGLKDEKGKELSVSASGVSTWGSSDATIARVKGRDEGKGTYLAVKPGVFVAYRSTLEGQLGGTTAMVYDSTKPYTYTVAKNHSVIKDKGGTDTIPLTMKDMNDKEITDAVAWSSDDTSVATVHESTGTITAVGEEGLANIAGKFTDCYGQPQKIQYSVVVGRIVASDVVGPDGNGKYWTPMEAPKNIWREADEDGNPKEPASYIYDENNPLTGEDSTPAIKGEDGKYYVELEDSKNIYEPVKEDGTIDEGTKIWGGLDLKPGNEDDKEVKNFGTKISPDYWADFNENIYGQISRTTGKTSTLTGGGIDEDPLTDPVKPILDNTATDGHYYFGPLTDSDGVSYYIGDDWKEGGTGDGILNTDHSAIPHSSDLIYYRNEDGSMDTEKPVTEIPASSIVLGTPVSDTIGLGEKEGSPSITVLPNDTTNQTVVWSSSDTSVATVDADTGEVTGVADGTATITATITNKNGTTVASSYAITVKDPWGGIGKVPGETFTASGKEWTILKVDGNGNALVVTKYLQGTSQFNPTEGAGNAYVSSTLRTTMNNFYSTLETSDTASKNSGERAKIWITDLAQPSNFLNNTPAYNAAGGLSAVDSGGLKTCFPLSYQEANTYFSSNAARVAYQEGASSSYSYFLRSPGSASHYAAIVYISGALYDTFNYVTSTLGVRPALWIKLP</sequence>
<dbReference type="Pfam" id="PF19789">
    <property type="entry name" value="DUF6273"/>
    <property type="match status" value="1"/>
</dbReference>
<keyword evidence="3" id="KW-1185">Reference proteome</keyword>
<organism evidence="2 3">
    <name type="scientific">Aequitasia blattaphilus</name>
    <dbReference type="NCBI Taxonomy" id="2949332"/>
    <lineage>
        <taxon>Bacteria</taxon>
        <taxon>Bacillati</taxon>
        <taxon>Bacillota</taxon>
        <taxon>Clostridia</taxon>
        <taxon>Lachnospirales</taxon>
        <taxon>Lachnospiraceae</taxon>
        <taxon>Aequitasia</taxon>
    </lineage>
</organism>
<dbReference type="InterPro" id="IPR046240">
    <property type="entry name" value="DUF6273"/>
</dbReference>
<comment type="caution">
    <text evidence="2">The sequence shown here is derived from an EMBL/GenBank/DDBJ whole genome shotgun (WGS) entry which is preliminary data.</text>
</comment>
<dbReference type="Proteomes" id="UP001523566">
    <property type="component" value="Unassembled WGS sequence"/>
</dbReference>
<dbReference type="SMART" id="SM00635">
    <property type="entry name" value="BID_2"/>
    <property type="match status" value="2"/>
</dbReference>
<reference evidence="2 3" key="1">
    <citation type="journal article" date="2022" name="Genome Biol. Evol.">
        <title>Host diet, physiology and behaviors set the stage for Lachnospiraceae cladogenesis.</title>
        <authorList>
            <person name="Vera-Ponce De Leon A."/>
            <person name="Schneider M."/>
            <person name="Jahnes B.C."/>
            <person name="Sadowski V."/>
            <person name="Camuy-Velez L.A."/>
            <person name="Duan J."/>
            <person name="Sabree Z.L."/>
        </authorList>
    </citation>
    <scope>NUCLEOTIDE SEQUENCE [LARGE SCALE GENOMIC DNA]</scope>
    <source>
        <strain evidence="2 3">PAL113</strain>
    </source>
</reference>
<dbReference type="Pfam" id="PF02368">
    <property type="entry name" value="Big_2"/>
    <property type="match status" value="1"/>
</dbReference>
<evidence type="ECO:0000313" key="2">
    <source>
        <dbReference type="EMBL" id="MCP1102420.1"/>
    </source>
</evidence>
<dbReference type="EMBL" id="JAMZFW010000010">
    <property type="protein sequence ID" value="MCP1102420.1"/>
    <property type="molecule type" value="Genomic_DNA"/>
</dbReference>
<protein>
    <submittedName>
        <fullName evidence="2">Ig-like domain-containing protein</fullName>
    </submittedName>
</protein>
<dbReference type="InterPro" id="IPR008964">
    <property type="entry name" value="Invasin/intimin_cell_adhesion"/>
</dbReference>
<dbReference type="SUPFAM" id="SSF49373">
    <property type="entry name" value="Invasin/intimin cell-adhesion fragments"/>
    <property type="match status" value="2"/>
</dbReference>
<proteinExistence type="predicted"/>
<evidence type="ECO:0000259" key="1">
    <source>
        <dbReference type="SMART" id="SM00635"/>
    </source>
</evidence>
<dbReference type="InterPro" id="IPR003343">
    <property type="entry name" value="Big_2"/>
</dbReference>
<accession>A0ABT1E9C2</accession>
<feature type="domain" description="BIG2" evidence="1">
    <location>
        <begin position="129"/>
        <end position="211"/>
    </location>
</feature>